<dbReference type="PRINTS" id="PR00081">
    <property type="entry name" value="GDHRDH"/>
</dbReference>
<proteinExistence type="inferred from homology"/>
<keyword evidence="2" id="KW-0560">Oxidoreductase</keyword>
<dbReference type="SUPFAM" id="SSF51735">
    <property type="entry name" value="NAD(P)-binding Rossmann-fold domains"/>
    <property type="match status" value="1"/>
</dbReference>
<protein>
    <recommendedName>
        <fullName evidence="5">Oxidoreductase</fullName>
    </recommendedName>
</protein>
<dbReference type="InterPro" id="IPR020904">
    <property type="entry name" value="Sc_DH/Rdtase_CS"/>
</dbReference>
<dbReference type="GO" id="GO:0016020">
    <property type="term" value="C:membrane"/>
    <property type="evidence" value="ECO:0007669"/>
    <property type="project" value="TreeGrafter"/>
</dbReference>
<sequence>MHPDSADKPLAVVTGASSGIGRELAARFARHGFDLVVCADDGRLEDAAVALRRLGADTVAVRADLAVYDGVEQLYQAVAATGRPVAAAALNAGVGTRGAFLDADLSDLARVIDLNVASSTHLAHRLLPGMVAAGGGRLLVVSSVAALVPGPHQAVYGATKAYLRSLGEALRDELRGTGVTVTTLLPGATDTDFFRRADLEDTPLGRWRRKDDPALVAAQAYAGLMRGRRTVRAGSLPSRIGTRAAAVLPHALTAPVLGYGFRTPGRRAR</sequence>
<dbReference type="RefSeq" id="WP_023590165.1">
    <property type="nucleotide sequence ID" value="NZ_ASHX02000001.1"/>
</dbReference>
<evidence type="ECO:0008006" key="5">
    <source>
        <dbReference type="Google" id="ProtNLM"/>
    </source>
</evidence>
<keyword evidence="4" id="KW-1185">Reference proteome</keyword>
<dbReference type="PROSITE" id="PS00061">
    <property type="entry name" value="ADH_SHORT"/>
    <property type="match status" value="1"/>
</dbReference>
<dbReference type="eggNOG" id="COG0300">
    <property type="taxonomic scope" value="Bacteria"/>
</dbReference>
<dbReference type="Proteomes" id="UP000095329">
    <property type="component" value="Unassembled WGS sequence"/>
</dbReference>
<comment type="caution">
    <text evidence="3">The sequence shown here is derived from an EMBL/GenBank/DDBJ whole genome shotgun (WGS) entry which is preliminary data.</text>
</comment>
<accession>A0A1D3DYX6</accession>
<gene>
    <name evidence="3" type="ORF">J116_026795</name>
</gene>
<dbReference type="GO" id="GO:0016491">
    <property type="term" value="F:oxidoreductase activity"/>
    <property type="evidence" value="ECO:0007669"/>
    <property type="project" value="UniProtKB-KW"/>
</dbReference>
<dbReference type="Gene3D" id="3.40.50.720">
    <property type="entry name" value="NAD(P)-binding Rossmann-like Domain"/>
    <property type="match status" value="1"/>
</dbReference>
<dbReference type="EMBL" id="ASHX02000001">
    <property type="protein sequence ID" value="OEJ97526.1"/>
    <property type="molecule type" value="Genomic_DNA"/>
</dbReference>
<dbReference type="PANTHER" id="PTHR44196:SF1">
    <property type="entry name" value="DEHYDROGENASE_REDUCTASE SDR FAMILY MEMBER 7B"/>
    <property type="match status" value="1"/>
</dbReference>
<name>A0A1D3DYX6_9ACTN</name>
<dbReference type="InterPro" id="IPR036291">
    <property type="entry name" value="NAD(P)-bd_dom_sf"/>
</dbReference>
<dbReference type="AlphaFoldDB" id="A0A1D3DYX6"/>
<dbReference type="Pfam" id="PF00106">
    <property type="entry name" value="adh_short"/>
    <property type="match status" value="1"/>
</dbReference>
<evidence type="ECO:0000313" key="4">
    <source>
        <dbReference type="Proteomes" id="UP000095329"/>
    </source>
</evidence>
<dbReference type="InterPro" id="IPR002347">
    <property type="entry name" value="SDR_fam"/>
</dbReference>
<reference evidence="3 4" key="1">
    <citation type="journal article" date="2013" name="Genome Announc.">
        <title>Genome Sequence of Streptomyces violaceusniger Strain SPC6, a Halotolerant Streptomycete That Exhibits Rapid Growth and Development.</title>
        <authorList>
            <person name="Chen X."/>
            <person name="Zhang B."/>
            <person name="Zhang W."/>
            <person name="Wu X."/>
            <person name="Zhang M."/>
            <person name="Chen T."/>
            <person name="Liu G."/>
            <person name="Dyson P."/>
        </authorList>
    </citation>
    <scope>NUCLEOTIDE SEQUENCE [LARGE SCALE GENOMIC DNA]</scope>
    <source>
        <strain evidence="3 4">SPC6</strain>
    </source>
</reference>
<dbReference type="STRING" id="1306406.J116_026795"/>
<dbReference type="CDD" id="cd05233">
    <property type="entry name" value="SDR_c"/>
    <property type="match status" value="1"/>
</dbReference>
<evidence type="ECO:0000256" key="2">
    <source>
        <dbReference type="ARBA" id="ARBA00023002"/>
    </source>
</evidence>
<comment type="similarity">
    <text evidence="1">Belongs to the short-chain dehydrogenases/reductases (SDR) family.</text>
</comment>
<evidence type="ECO:0000256" key="1">
    <source>
        <dbReference type="ARBA" id="ARBA00006484"/>
    </source>
</evidence>
<organism evidence="3 4">
    <name type="scientific">Streptomyces thermolilacinus SPC6</name>
    <dbReference type="NCBI Taxonomy" id="1306406"/>
    <lineage>
        <taxon>Bacteria</taxon>
        <taxon>Bacillati</taxon>
        <taxon>Actinomycetota</taxon>
        <taxon>Actinomycetes</taxon>
        <taxon>Kitasatosporales</taxon>
        <taxon>Streptomycetaceae</taxon>
        <taxon>Streptomyces</taxon>
    </lineage>
</organism>
<evidence type="ECO:0000313" key="3">
    <source>
        <dbReference type="EMBL" id="OEJ97526.1"/>
    </source>
</evidence>
<dbReference type="OrthoDB" id="9797538at2"/>
<dbReference type="PANTHER" id="PTHR44196">
    <property type="entry name" value="DEHYDROGENASE/REDUCTASE SDR FAMILY MEMBER 7B"/>
    <property type="match status" value="1"/>
</dbReference>